<dbReference type="eggNOG" id="ENOG502SKT5">
    <property type="taxonomic scope" value="Eukaryota"/>
</dbReference>
<proteinExistence type="predicted"/>
<feature type="domain" description="ER-bound oxygenase mpaB/mpaB'/Rubber oxygenase catalytic" evidence="1">
    <location>
        <begin position="40"/>
        <end position="256"/>
    </location>
</feature>
<evidence type="ECO:0000313" key="3">
    <source>
        <dbReference type="Proteomes" id="UP000000560"/>
    </source>
</evidence>
<evidence type="ECO:0000313" key="2">
    <source>
        <dbReference type="EMBL" id="CBF84225.1"/>
    </source>
</evidence>
<sequence length="292" mass="33185">MSPSTPSSDSHIHSEKSTQSETDLIVSALNNPQHIQKIVSEAIILGGGAAAILLQVAHPGVAKGVNYHSSFATRPVDRLRTTMTYVYSMLFGTPAEKKKIIELVHRAHAPVKGSDYEADDPSAQLWVAATLYAVGVDLYESIFGVLDEETAEQAYREYVVLGASLRVPVEMWPKDREAFWIYWDEQLATFDICDEAKNVAHDLLYNPKIPFYFKALMPTLRLVTAELLPERLRKEYGLKSSKGRKRLYKSTMAITKATYPFLPRAIRTYPVKFYMKDMRKRMKKYGETQRKI</sequence>
<dbReference type="EMBL" id="BN001306">
    <property type="protein sequence ID" value="CBF84225.1"/>
    <property type="molecule type" value="Genomic_DNA"/>
</dbReference>
<protein>
    <recommendedName>
        <fullName evidence="1">ER-bound oxygenase mpaB/mpaB'/Rubber oxygenase catalytic domain-containing protein</fullName>
    </recommendedName>
</protein>
<accession>C8VKE1</accession>
<dbReference type="Proteomes" id="UP000000560">
    <property type="component" value="Chromosome VI"/>
</dbReference>
<reference evidence="3" key="2">
    <citation type="journal article" date="2009" name="Fungal Genet. Biol.">
        <title>The 2008 update of the Aspergillus nidulans genome annotation: a community effort.</title>
        <authorList>
            <person name="Wortman J.R."/>
            <person name="Gilsenan J.M."/>
            <person name="Joardar V."/>
            <person name="Deegan J."/>
            <person name="Clutterbuck J."/>
            <person name="Andersen M.R."/>
            <person name="Archer D."/>
            <person name="Bencina M."/>
            <person name="Braus G."/>
            <person name="Coutinho P."/>
            <person name="von Dohren H."/>
            <person name="Doonan J."/>
            <person name="Driessen A.J."/>
            <person name="Durek P."/>
            <person name="Espeso E."/>
            <person name="Fekete E."/>
            <person name="Flipphi M."/>
            <person name="Estrada C.G."/>
            <person name="Geysens S."/>
            <person name="Goldman G."/>
            <person name="de Groot P.W."/>
            <person name="Hansen K."/>
            <person name="Harris S.D."/>
            <person name="Heinekamp T."/>
            <person name="Helmstaedt K."/>
            <person name="Henrissat B."/>
            <person name="Hofmann G."/>
            <person name="Homan T."/>
            <person name="Horio T."/>
            <person name="Horiuchi H."/>
            <person name="James S."/>
            <person name="Jones M."/>
            <person name="Karaffa L."/>
            <person name="Karanyi Z."/>
            <person name="Kato M."/>
            <person name="Keller N."/>
            <person name="Kelly D.E."/>
            <person name="Kiel J.A."/>
            <person name="Kim J.M."/>
            <person name="van der Klei I.J."/>
            <person name="Klis F.M."/>
            <person name="Kovalchuk A."/>
            <person name="Krasevec N."/>
            <person name="Kubicek C.P."/>
            <person name="Liu B."/>
            <person name="Maccabe A."/>
            <person name="Meyer V."/>
            <person name="Mirabito P."/>
            <person name="Miskei M."/>
            <person name="Mos M."/>
            <person name="Mullins J."/>
            <person name="Nelson D.R."/>
            <person name="Nielsen J."/>
            <person name="Oakley B.R."/>
            <person name="Osmani S.A."/>
            <person name="Pakula T."/>
            <person name="Paszewski A."/>
            <person name="Paulsen I."/>
            <person name="Pilsyk S."/>
            <person name="Pocsi I."/>
            <person name="Punt P.J."/>
            <person name="Ram A.F."/>
            <person name="Ren Q."/>
            <person name="Robellet X."/>
            <person name="Robson G."/>
            <person name="Seiboth B."/>
            <person name="van Solingen P."/>
            <person name="Specht T."/>
            <person name="Sun J."/>
            <person name="Taheri-Talesh N."/>
            <person name="Takeshita N."/>
            <person name="Ussery D."/>
            <person name="vanKuyk P.A."/>
            <person name="Visser H."/>
            <person name="van de Vondervoort P.J."/>
            <person name="de Vries R.P."/>
            <person name="Walton J."/>
            <person name="Xiang X."/>
            <person name="Xiong Y."/>
            <person name="Zeng A.P."/>
            <person name="Brandt B.W."/>
            <person name="Cornell M.J."/>
            <person name="van den Hondel C.A."/>
            <person name="Visser J."/>
            <person name="Oliver S.G."/>
            <person name="Turner G."/>
        </authorList>
    </citation>
    <scope>GENOME REANNOTATION</scope>
    <source>
        <strain evidence="3">FGSC A4 / ATCC 38163 / CBS 112.46 / NRRL 194 / M139</strain>
    </source>
</reference>
<dbReference type="Pfam" id="PF09995">
    <property type="entry name" value="MPAB_Lcp_cat"/>
    <property type="match status" value="1"/>
</dbReference>
<name>Q5B9V2_EMENI</name>
<gene>
    <name evidence="2" type="ORF">ANIA_02678</name>
</gene>
<dbReference type="GeneID" id="2874040"/>
<dbReference type="PANTHER" id="PTHR36151:SF3">
    <property type="entry name" value="ER-BOUND OXYGENASE MPAB_MPAB'_RUBBER OXYGENASE CATALYTIC DOMAIN-CONTAINING PROTEIN"/>
    <property type="match status" value="1"/>
</dbReference>
<dbReference type="PANTHER" id="PTHR36151">
    <property type="entry name" value="BLR2777 PROTEIN"/>
    <property type="match status" value="1"/>
</dbReference>
<accession>Q5B9V2</accession>
<dbReference type="RefSeq" id="XP_660282.1">
    <property type="nucleotide sequence ID" value="XM_655190.1"/>
</dbReference>
<dbReference type="InParanoid" id="Q5B9V2"/>
<dbReference type="OMA" id="REAFWIY"/>
<dbReference type="STRING" id="227321.Q5B9V2"/>
<dbReference type="KEGG" id="ani:ANIA_02678"/>
<dbReference type="InterPro" id="IPR018713">
    <property type="entry name" value="MPAB/Lcp_cat_dom"/>
</dbReference>
<dbReference type="AlphaFoldDB" id="Q5B9V2"/>
<organism evidence="2 3">
    <name type="scientific">Emericella nidulans (strain FGSC A4 / ATCC 38163 / CBS 112.46 / NRRL 194 / M139)</name>
    <name type="common">Aspergillus nidulans</name>
    <dbReference type="NCBI Taxonomy" id="227321"/>
    <lineage>
        <taxon>Eukaryota</taxon>
        <taxon>Fungi</taxon>
        <taxon>Dikarya</taxon>
        <taxon>Ascomycota</taxon>
        <taxon>Pezizomycotina</taxon>
        <taxon>Eurotiomycetes</taxon>
        <taxon>Eurotiomycetidae</taxon>
        <taxon>Eurotiales</taxon>
        <taxon>Aspergillaceae</taxon>
        <taxon>Aspergillus</taxon>
        <taxon>Aspergillus subgen. Nidulantes</taxon>
    </lineage>
</organism>
<evidence type="ECO:0000259" key="1">
    <source>
        <dbReference type="Pfam" id="PF09995"/>
    </source>
</evidence>
<keyword evidence="3" id="KW-1185">Reference proteome</keyword>
<dbReference type="OrthoDB" id="5131368at2759"/>
<reference evidence="3" key="1">
    <citation type="journal article" date="2005" name="Nature">
        <title>Sequencing of Aspergillus nidulans and comparative analysis with A. fumigatus and A. oryzae.</title>
        <authorList>
            <person name="Galagan J.E."/>
            <person name="Calvo S.E."/>
            <person name="Cuomo C."/>
            <person name="Ma L.J."/>
            <person name="Wortman J.R."/>
            <person name="Batzoglou S."/>
            <person name="Lee S.I."/>
            <person name="Basturkmen M."/>
            <person name="Spevak C.C."/>
            <person name="Clutterbuck J."/>
            <person name="Kapitonov V."/>
            <person name="Jurka J."/>
            <person name="Scazzocchio C."/>
            <person name="Farman M."/>
            <person name="Butler J."/>
            <person name="Purcell S."/>
            <person name="Harris S."/>
            <person name="Braus G.H."/>
            <person name="Draht O."/>
            <person name="Busch S."/>
            <person name="D'Enfert C."/>
            <person name="Bouchier C."/>
            <person name="Goldman G.H."/>
            <person name="Bell-Pedersen D."/>
            <person name="Griffiths-Jones S."/>
            <person name="Doonan J.H."/>
            <person name="Yu J."/>
            <person name="Vienken K."/>
            <person name="Pain A."/>
            <person name="Freitag M."/>
            <person name="Selker E.U."/>
            <person name="Archer D.B."/>
            <person name="Penalva M.A."/>
            <person name="Oakley B.R."/>
            <person name="Momany M."/>
            <person name="Tanaka T."/>
            <person name="Kumagai T."/>
            <person name="Asai K."/>
            <person name="Machida M."/>
            <person name="Nierman W.C."/>
            <person name="Denning D.W."/>
            <person name="Caddick M."/>
            <person name="Hynes M."/>
            <person name="Paoletti M."/>
            <person name="Fischer R."/>
            <person name="Miller B."/>
            <person name="Dyer P."/>
            <person name="Sachs M.S."/>
            <person name="Osmani S.A."/>
            <person name="Birren B.W."/>
        </authorList>
    </citation>
    <scope>NUCLEOTIDE SEQUENCE [LARGE SCALE GENOMIC DNA]</scope>
    <source>
        <strain evidence="3">FGSC A4 / ATCC 38163 / CBS 112.46 / NRRL 194 / M139</strain>
    </source>
</reference>
<dbReference type="GO" id="GO:0016491">
    <property type="term" value="F:oxidoreductase activity"/>
    <property type="evidence" value="ECO:0007669"/>
    <property type="project" value="InterPro"/>
</dbReference>
<dbReference type="HOGENOM" id="CLU_059206_3_1_1"/>